<dbReference type="Gene3D" id="2.60.40.150">
    <property type="entry name" value="C2 domain"/>
    <property type="match status" value="1"/>
</dbReference>
<evidence type="ECO:0000256" key="1">
    <source>
        <dbReference type="ARBA" id="ARBA00022468"/>
    </source>
</evidence>
<dbReference type="InterPro" id="IPR038508">
    <property type="entry name" value="ArfGAP_dom_sf"/>
</dbReference>
<keyword evidence="2" id="KW-0479">Metal-binding</keyword>
<feature type="domain" description="C2" evidence="6">
    <location>
        <begin position="203"/>
        <end position="317"/>
    </location>
</feature>
<evidence type="ECO:0000313" key="8">
    <source>
        <dbReference type="EMBL" id="KAL1559558.1"/>
    </source>
</evidence>
<dbReference type="SUPFAM" id="SSF57863">
    <property type="entry name" value="ArfGap/RecO-like zinc finger"/>
    <property type="match status" value="1"/>
</dbReference>
<dbReference type="GO" id="GO:0005096">
    <property type="term" value="F:GTPase activator activity"/>
    <property type="evidence" value="ECO:0007669"/>
    <property type="project" value="UniProtKB-KW"/>
</dbReference>
<dbReference type="PROSITE" id="PS50115">
    <property type="entry name" value="ARFGAP"/>
    <property type="match status" value="1"/>
</dbReference>
<dbReference type="InterPro" id="IPR035892">
    <property type="entry name" value="C2_domain_sf"/>
</dbReference>
<dbReference type="FunFam" id="1.10.220.150:FF:000009">
    <property type="entry name" value="stromal membrane-associated protein 1 isoform X1"/>
    <property type="match status" value="1"/>
</dbReference>
<dbReference type="InterPro" id="IPR001164">
    <property type="entry name" value="ArfGAP_dom"/>
</dbReference>
<dbReference type="AlphaFoldDB" id="A0ABD1HST1"/>
<gene>
    <name evidence="8" type="ORF">AAHA92_09890</name>
</gene>
<name>A0ABD1HST1_SALDI</name>
<dbReference type="InterPro" id="IPR037278">
    <property type="entry name" value="ARFGAP/RecO"/>
</dbReference>
<dbReference type="PRINTS" id="PR00405">
    <property type="entry name" value="REVINTRACTNG"/>
</dbReference>
<dbReference type="Gene3D" id="1.10.220.150">
    <property type="entry name" value="Arf GTPase activating protein"/>
    <property type="match status" value="1"/>
</dbReference>
<accession>A0ABD1HST1</accession>
<keyword evidence="3 5" id="KW-0863">Zinc-finger</keyword>
<dbReference type="Pfam" id="PF00168">
    <property type="entry name" value="C2"/>
    <property type="match status" value="1"/>
</dbReference>
<proteinExistence type="predicted"/>
<evidence type="ECO:0000259" key="6">
    <source>
        <dbReference type="PROSITE" id="PS50004"/>
    </source>
</evidence>
<dbReference type="Proteomes" id="UP001567538">
    <property type="component" value="Unassembled WGS sequence"/>
</dbReference>
<dbReference type="CDD" id="cd08204">
    <property type="entry name" value="ArfGap"/>
    <property type="match status" value="1"/>
</dbReference>
<evidence type="ECO:0000256" key="5">
    <source>
        <dbReference type="PROSITE-ProRule" id="PRU00288"/>
    </source>
</evidence>
<dbReference type="InterPro" id="IPR000008">
    <property type="entry name" value="C2_dom"/>
</dbReference>
<dbReference type="SMART" id="SM00105">
    <property type="entry name" value="ArfGap"/>
    <property type="match status" value="1"/>
</dbReference>
<sequence>MSIHEDNSTENKDVPGSSCLYDLLKMETSSKWSRYSKKWKNSALGARARLEALLSEPTNGSCADCGAPDPKWVSLTAGAFICIKCSGVHRSLGVHISQVFSVKLDDWTHEQVDSITEMGGNSVVNLKYEAQIPDKYKKPNPNSSAEERTDFIRRKYELQQFFNTALLPSSSYQSCDKKHQNEKSTIHERGYAFGHNKKRSEHKTQKIANSSQAGMVEFVGLIKVNIIRGTNLVVRDMVSSDPYVVLSLGNQSMKTRVIKNNINPVWNERLMLSIPANIPPLKLDVYDKDTFSTDDFMGDAEIDIEPLLSVARATESSSTGAVTFQPGKVKQVVCISLRNVERGSLEIELECMPLTQ</sequence>
<organism evidence="8 9">
    <name type="scientific">Salvia divinorum</name>
    <name type="common">Maria pastora</name>
    <name type="synonym">Diviner's sage</name>
    <dbReference type="NCBI Taxonomy" id="28513"/>
    <lineage>
        <taxon>Eukaryota</taxon>
        <taxon>Viridiplantae</taxon>
        <taxon>Streptophyta</taxon>
        <taxon>Embryophyta</taxon>
        <taxon>Tracheophyta</taxon>
        <taxon>Spermatophyta</taxon>
        <taxon>Magnoliopsida</taxon>
        <taxon>eudicotyledons</taxon>
        <taxon>Gunneridae</taxon>
        <taxon>Pentapetalae</taxon>
        <taxon>asterids</taxon>
        <taxon>lamiids</taxon>
        <taxon>Lamiales</taxon>
        <taxon>Lamiaceae</taxon>
        <taxon>Nepetoideae</taxon>
        <taxon>Mentheae</taxon>
        <taxon>Salviinae</taxon>
        <taxon>Salvia</taxon>
        <taxon>Salvia subgen. Calosphace</taxon>
    </lineage>
</organism>
<dbReference type="PANTHER" id="PTHR46220">
    <property type="entry name" value="ADP-RIBOSYLATION FACTOR GTPASE-ACTIVATING PROTEIN AGD12"/>
    <property type="match status" value="1"/>
</dbReference>
<keyword evidence="1" id="KW-0343">GTPase activation</keyword>
<protein>
    <submittedName>
        <fullName evidence="8">ADP-ribosylation factor GTPase-activating protein AGD11 isoform X2</fullName>
    </submittedName>
</protein>
<dbReference type="Pfam" id="PF01412">
    <property type="entry name" value="ArfGap"/>
    <property type="match status" value="1"/>
</dbReference>
<dbReference type="SMART" id="SM00239">
    <property type="entry name" value="C2"/>
    <property type="match status" value="1"/>
</dbReference>
<comment type="caution">
    <text evidence="8">The sequence shown here is derived from an EMBL/GenBank/DDBJ whole genome shotgun (WGS) entry which is preliminary data.</text>
</comment>
<dbReference type="PANTHER" id="PTHR46220:SF2">
    <property type="entry name" value="ADP-RIBOSYLATION FACTOR GTPASE-ACTIVATING PROTEIN AGD11-RELATED"/>
    <property type="match status" value="1"/>
</dbReference>
<keyword evidence="9" id="KW-1185">Reference proteome</keyword>
<dbReference type="SUPFAM" id="SSF49562">
    <property type="entry name" value="C2 domain (Calcium/lipid-binding domain, CaLB)"/>
    <property type="match status" value="1"/>
</dbReference>
<keyword evidence="4" id="KW-0862">Zinc</keyword>
<dbReference type="PROSITE" id="PS50004">
    <property type="entry name" value="C2"/>
    <property type="match status" value="1"/>
</dbReference>
<evidence type="ECO:0000256" key="2">
    <source>
        <dbReference type="ARBA" id="ARBA00022723"/>
    </source>
</evidence>
<evidence type="ECO:0000313" key="9">
    <source>
        <dbReference type="Proteomes" id="UP001567538"/>
    </source>
</evidence>
<dbReference type="InterPro" id="IPR044518">
    <property type="entry name" value="ARF_GAP_AGD11/12/13"/>
</dbReference>
<reference evidence="8 9" key="1">
    <citation type="submission" date="2024-06" db="EMBL/GenBank/DDBJ databases">
        <title>A chromosome level genome sequence of Diviner's sage (Salvia divinorum).</title>
        <authorList>
            <person name="Ford S.A."/>
            <person name="Ro D.-K."/>
            <person name="Ness R.W."/>
            <person name="Phillips M.A."/>
        </authorList>
    </citation>
    <scope>NUCLEOTIDE SEQUENCE [LARGE SCALE GENOMIC DNA]</scope>
    <source>
        <strain evidence="8">SAF-2024a</strain>
        <tissue evidence="8">Leaf</tissue>
    </source>
</reference>
<dbReference type="GO" id="GO:0008270">
    <property type="term" value="F:zinc ion binding"/>
    <property type="evidence" value="ECO:0007669"/>
    <property type="project" value="UniProtKB-KW"/>
</dbReference>
<dbReference type="EMBL" id="JBEAFC010000004">
    <property type="protein sequence ID" value="KAL1559558.1"/>
    <property type="molecule type" value="Genomic_DNA"/>
</dbReference>
<feature type="domain" description="Arf-GAP" evidence="7">
    <location>
        <begin position="47"/>
        <end position="173"/>
    </location>
</feature>
<evidence type="ECO:0000259" key="7">
    <source>
        <dbReference type="PROSITE" id="PS50115"/>
    </source>
</evidence>
<evidence type="ECO:0000256" key="4">
    <source>
        <dbReference type="ARBA" id="ARBA00022833"/>
    </source>
</evidence>
<evidence type="ECO:0000256" key="3">
    <source>
        <dbReference type="ARBA" id="ARBA00022771"/>
    </source>
</evidence>